<dbReference type="EMBL" id="KZ679257">
    <property type="protein sequence ID" value="PTB44867.1"/>
    <property type="molecule type" value="Genomic_DNA"/>
</dbReference>
<organism evidence="1 2">
    <name type="scientific">Trichoderma asperellum (strain ATCC 204424 / CBS 433.97 / NBRC 101777)</name>
    <dbReference type="NCBI Taxonomy" id="1042311"/>
    <lineage>
        <taxon>Eukaryota</taxon>
        <taxon>Fungi</taxon>
        <taxon>Dikarya</taxon>
        <taxon>Ascomycota</taxon>
        <taxon>Pezizomycotina</taxon>
        <taxon>Sordariomycetes</taxon>
        <taxon>Hypocreomycetidae</taxon>
        <taxon>Hypocreales</taxon>
        <taxon>Hypocreaceae</taxon>
        <taxon>Trichoderma</taxon>
    </lineage>
</organism>
<accession>A0A2T3ZJ86</accession>
<protein>
    <submittedName>
        <fullName evidence="1">Uncharacterized protein</fullName>
    </submittedName>
</protein>
<proteinExistence type="predicted"/>
<sequence>MAQAYGRVSGRSLRFSRLCLLAAFLPLYRSNRSIHYRKFVSSAQRPKMTTSSKNTKVDLEACGMKRWERRTHPWIALEGQTAANLWNASAVDLGSAVAPTLVSSDRVSAPDDSLY</sequence>
<evidence type="ECO:0000313" key="2">
    <source>
        <dbReference type="Proteomes" id="UP000240493"/>
    </source>
</evidence>
<dbReference type="AlphaFoldDB" id="A0A2T3ZJ86"/>
<dbReference type="Proteomes" id="UP000240493">
    <property type="component" value="Unassembled WGS sequence"/>
</dbReference>
<reference evidence="1 2" key="1">
    <citation type="submission" date="2016-07" db="EMBL/GenBank/DDBJ databases">
        <title>Multiple horizontal gene transfer events from other fungi enriched the ability of initially mycotrophic Trichoderma (Ascomycota) to feed on dead plant biomass.</title>
        <authorList>
            <consortium name="DOE Joint Genome Institute"/>
            <person name="Aerts A."/>
            <person name="Atanasova L."/>
            <person name="Chenthamara K."/>
            <person name="Zhang J."/>
            <person name="Grujic M."/>
            <person name="Henrissat B."/>
            <person name="Kuo A."/>
            <person name="Salamov A."/>
            <person name="Lipzen A."/>
            <person name="Labutti K."/>
            <person name="Barry K."/>
            <person name="Miao Y."/>
            <person name="Rahimi M.J."/>
            <person name="Shen Q."/>
            <person name="Grigoriev I.V."/>
            <person name="Kubicek C.P."/>
            <person name="Druzhinina I.S."/>
        </authorList>
    </citation>
    <scope>NUCLEOTIDE SEQUENCE [LARGE SCALE GENOMIC DNA]</scope>
    <source>
        <strain evidence="1 2">CBS 433.97</strain>
    </source>
</reference>
<evidence type="ECO:0000313" key="1">
    <source>
        <dbReference type="EMBL" id="PTB44867.1"/>
    </source>
</evidence>
<keyword evidence="2" id="KW-1185">Reference proteome</keyword>
<name>A0A2T3ZJ86_TRIA4</name>
<gene>
    <name evidence="1" type="ORF">M441DRAFT_23194</name>
</gene>